<reference evidence="2 3" key="1">
    <citation type="journal article" date="2018" name="Nat. Ecol. Evol.">
        <title>Pezizomycetes genomes reveal the molecular basis of ectomycorrhizal truffle lifestyle.</title>
        <authorList>
            <person name="Murat C."/>
            <person name="Payen T."/>
            <person name="Noel B."/>
            <person name="Kuo A."/>
            <person name="Morin E."/>
            <person name="Chen J."/>
            <person name="Kohler A."/>
            <person name="Krizsan K."/>
            <person name="Balestrini R."/>
            <person name="Da Silva C."/>
            <person name="Montanini B."/>
            <person name="Hainaut M."/>
            <person name="Levati E."/>
            <person name="Barry K.W."/>
            <person name="Belfiori B."/>
            <person name="Cichocki N."/>
            <person name="Clum A."/>
            <person name="Dockter R.B."/>
            <person name="Fauchery L."/>
            <person name="Guy J."/>
            <person name="Iotti M."/>
            <person name="Le Tacon F."/>
            <person name="Lindquist E.A."/>
            <person name="Lipzen A."/>
            <person name="Malagnac F."/>
            <person name="Mello A."/>
            <person name="Molinier V."/>
            <person name="Miyauchi S."/>
            <person name="Poulain J."/>
            <person name="Riccioni C."/>
            <person name="Rubini A."/>
            <person name="Sitrit Y."/>
            <person name="Splivallo R."/>
            <person name="Traeger S."/>
            <person name="Wang M."/>
            <person name="Zifcakova L."/>
            <person name="Wipf D."/>
            <person name="Zambonelli A."/>
            <person name="Paolocci F."/>
            <person name="Nowrousian M."/>
            <person name="Ottonello S."/>
            <person name="Baldrian P."/>
            <person name="Spatafora J.W."/>
            <person name="Henrissat B."/>
            <person name="Nagy L.G."/>
            <person name="Aury J.M."/>
            <person name="Wincker P."/>
            <person name="Grigoriev I.V."/>
            <person name="Bonfante P."/>
            <person name="Martin F.M."/>
        </authorList>
    </citation>
    <scope>NUCLEOTIDE SEQUENCE [LARGE SCALE GENOMIC DNA]</scope>
    <source>
        <strain evidence="2 3">CCBAS932</strain>
    </source>
</reference>
<feature type="region of interest" description="Disordered" evidence="1">
    <location>
        <begin position="1"/>
        <end position="73"/>
    </location>
</feature>
<accession>A0A3N4KKR0</accession>
<sequence length="312" mass="34689">MARGLSGNNPAEGGTGKNGSNNTRRPIGRLDITDETTYTPQEPAENSGITTSKDRRENAQRMNSNKTTKHGPSTFGRIVILSGVGSTLLESDIRRMAPTKAHIPEFQGPSEGFSVVPYRFPKSLARKPFYNLLFESPEAARDFVYAQGDFWLFGPKSTIPPGQTPTITLPSLNTKKIFDDYRLLSSVLSRGRVGQDRLGCVLLTLSDIGGNTRERGKLPRTAEMRELLENDNVKFCRGDETQGDAGLERVLFERVLPDGTVVVDRFDGSENGAEAKWIVRCRDAAEAHRVVRNWHKKEFREGGGKFHAEMIY</sequence>
<gene>
    <name evidence="2" type="ORF">P167DRAFT_576652</name>
</gene>
<proteinExistence type="predicted"/>
<dbReference type="OrthoDB" id="5332316at2759"/>
<protein>
    <submittedName>
        <fullName evidence="2">Uncharacterized protein</fullName>
    </submittedName>
</protein>
<dbReference type="Proteomes" id="UP000277580">
    <property type="component" value="Unassembled WGS sequence"/>
</dbReference>
<dbReference type="AlphaFoldDB" id="A0A3N4KKR0"/>
<keyword evidence="3" id="KW-1185">Reference proteome</keyword>
<name>A0A3N4KKR0_9PEZI</name>
<evidence type="ECO:0000256" key="1">
    <source>
        <dbReference type="SAM" id="MobiDB-lite"/>
    </source>
</evidence>
<evidence type="ECO:0000313" key="2">
    <source>
        <dbReference type="EMBL" id="RPB10008.1"/>
    </source>
</evidence>
<dbReference type="EMBL" id="ML119146">
    <property type="protein sequence ID" value="RPB10008.1"/>
    <property type="molecule type" value="Genomic_DNA"/>
</dbReference>
<evidence type="ECO:0000313" key="3">
    <source>
        <dbReference type="Proteomes" id="UP000277580"/>
    </source>
</evidence>
<dbReference type="InParanoid" id="A0A3N4KKR0"/>
<organism evidence="2 3">
    <name type="scientific">Morchella conica CCBAS932</name>
    <dbReference type="NCBI Taxonomy" id="1392247"/>
    <lineage>
        <taxon>Eukaryota</taxon>
        <taxon>Fungi</taxon>
        <taxon>Dikarya</taxon>
        <taxon>Ascomycota</taxon>
        <taxon>Pezizomycotina</taxon>
        <taxon>Pezizomycetes</taxon>
        <taxon>Pezizales</taxon>
        <taxon>Morchellaceae</taxon>
        <taxon>Morchella</taxon>
    </lineage>
</organism>